<dbReference type="FunCoup" id="A0A409VFF8">
    <property type="interactions" value="161"/>
</dbReference>
<dbReference type="GO" id="GO:0005739">
    <property type="term" value="C:mitochondrion"/>
    <property type="evidence" value="ECO:0007669"/>
    <property type="project" value="TreeGrafter"/>
</dbReference>
<evidence type="ECO:0000259" key="3">
    <source>
        <dbReference type="Pfam" id="PF06916"/>
    </source>
</evidence>
<keyword evidence="2" id="KW-0472">Membrane</keyword>
<dbReference type="PANTHER" id="PTHR21377">
    <property type="entry name" value="PROTEIN FAM210B, MITOCHONDRIAL"/>
    <property type="match status" value="1"/>
</dbReference>
<feature type="domain" description="DUF1279" evidence="3">
    <location>
        <begin position="73"/>
        <end position="182"/>
    </location>
</feature>
<proteinExistence type="predicted"/>
<dbReference type="InParanoid" id="A0A409VFF8"/>
<protein>
    <recommendedName>
        <fullName evidence="3">DUF1279 domain-containing protein</fullName>
    </recommendedName>
</protein>
<gene>
    <name evidence="4" type="ORF">CVT26_015690</name>
</gene>
<dbReference type="InterPro" id="IPR045866">
    <property type="entry name" value="FAM210A/B-like"/>
</dbReference>
<organism evidence="4 5">
    <name type="scientific">Gymnopilus dilepis</name>
    <dbReference type="NCBI Taxonomy" id="231916"/>
    <lineage>
        <taxon>Eukaryota</taxon>
        <taxon>Fungi</taxon>
        <taxon>Dikarya</taxon>
        <taxon>Basidiomycota</taxon>
        <taxon>Agaricomycotina</taxon>
        <taxon>Agaricomycetes</taxon>
        <taxon>Agaricomycetidae</taxon>
        <taxon>Agaricales</taxon>
        <taxon>Agaricineae</taxon>
        <taxon>Hymenogastraceae</taxon>
        <taxon>Gymnopilus</taxon>
    </lineage>
</organism>
<comment type="caution">
    <text evidence="4">The sequence shown here is derived from an EMBL/GenBank/DDBJ whole genome shotgun (WGS) entry which is preliminary data.</text>
</comment>
<keyword evidence="2" id="KW-1133">Transmembrane helix</keyword>
<dbReference type="PANTHER" id="PTHR21377:SF0">
    <property type="entry name" value="PROTEIN FAM210B, MITOCHONDRIAL"/>
    <property type="match status" value="1"/>
</dbReference>
<evidence type="ECO:0000313" key="5">
    <source>
        <dbReference type="Proteomes" id="UP000284706"/>
    </source>
</evidence>
<dbReference type="Pfam" id="PF06916">
    <property type="entry name" value="FAM210A-B_dom"/>
    <property type="match status" value="1"/>
</dbReference>
<keyword evidence="2" id="KW-0812">Transmembrane</keyword>
<evidence type="ECO:0000256" key="1">
    <source>
        <dbReference type="SAM" id="MobiDB-lite"/>
    </source>
</evidence>
<accession>A0A409VFF8</accession>
<dbReference type="Proteomes" id="UP000284706">
    <property type="component" value="Unassembled WGS sequence"/>
</dbReference>
<sequence>MRGILPRLHVLRAFAPKITAPILPTTRLVSASRASASRARFFTHFPARLTSSPPPTPSIDPKNALPPNASLTQRLKHLIKSYGWYALGVYIVLSTLDFTVAFVGINLLGAEYVSQVVASVKSVIGNVWQSRPPEPGRDEIEPMKNPAASGHEGLYAMLILAYTVHKTLFLPVRVGLTAALTPRLVSWLSKRGWTGREGARRASQEMRERIRERQNRHS</sequence>
<feature type="transmembrane region" description="Helical" evidence="2">
    <location>
        <begin position="82"/>
        <end position="105"/>
    </location>
</feature>
<dbReference type="EMBL" id="NHYE01005659">
    <property type="protein sequence ID" value="PPQ64981.1"/>
    <property type="molecule type" value="Genomic_DNA"/>
</dbReference>
<dbReference type="InterPro" id="IPR009688">
    <property type="entry name" value="FAM210A/B-like_dom"/>
</dbReference>
<feature type="region of interest" description="Disordered" evidence="1">
    <location>
        <begin position="198"/>
        <end position="218"/>
    </location>
</feature>
<keyword evidence="5" id="KW-1185">Reference proteome</keyword>
<evidence type="ECO:0000313" key="4">
    <source>
        <dbReference type="EMBL" id="PPQ64981.1"/>
    </source>
</evidence>
<reference evidence="4 5" key="1">
    <citation type="journal article" date="2018" name="Evol. Lett.">
        <title>Horizontal gene cluster transfer increased hallucinogenic mushroom diversity.</title>
        <authorList>
            <person name="Reynolds H.T."/>
            <person name="Vijayakumar V."/>
            <person name="Gluck-Thaler E."/>
            <person name="Korotkin H.B."/>
            <person name="Matheny P.B."/>
            <person name="Slot J.C."/>
        </authorList>
    </citation>
    <scope>NUCLEOTIDE SEQUENCE [LARGE SCALE GENOMIC DNA]</scope>
    <source>
        <strain evidence="4 5">SRW20</strain>
    </source>
</reference>
<dbReference type="OrthoDB" id="426386at2759"/>
<evidence type="ECO:0000256" key="2">
    <source>
        <dbReference type="SAM" id="Phobius"/>
    </source>
</evidence>
<dbReference type="AlphaFoldDB" id="A0A409VFF8"/>
<name>A0A409VFF8_9AGAR</name>